<feature type="compositionally biased region" description="Basic and acidic residues" evidence="1">
    <location>
        <begin position="63"/>
        <end position="79"/>
    </location>
</feature>
<feature type="compositionally biased region" description="Polar residues" evidence="1">
    <location>
        <begin position="26"/>
        <end position="35"/>
    </location>
</feature>
<dbReference type="EMBL" id="JABVXQ010000009">
    <property type="protein sequence ID" value="KAF6090957.1"/>
    <property type="molecule type" value="Genomic_DNA"/>
</dbReference>
<comment type="caution">
    <text evidence="2">The sequence shown here is derived from an EMBL/GenBank/DDBJ whole genome shotgun (WGS) entry which is preliminary data.</text>
</comment>
<evidence type="ECO:0000313" key="3">
    <source>
        <dbReference type="Proteomes" id="UP000664940"/>
    </source>
</evidence>
<proteinExistence type="predicted"/>
<organism evidence="2 3">
    <name type="scientific">Phyllostomus discolor</name>
    <name type="common">pale spear-nosed bat</name>
    <dbReference type="NCBI Taxonomy" id="89673"/>
    <lineage>
        <taxon>Eukaryota</taxon>
        <taxon>Metazoa</taxon>
        <taxon>Chordata</taxon>
        <taxon>Craniata</taxon>
        <taxon>Vertebrata</taxon>
        <taxon>Euteleostomi</taxon>
        <taxon>Mammalia</taxon>
        <taxon>Eutheria</taxon>
        <taxon>Laurasiatheria</taxon>
        <taxon>Chiroptera</taxon>
        <taxon>Yangochiroptera</taxon>
        <taxon>Phyllostomidae</taxon>
        <taxon>Phyllostominae</taxon>
        <taxon>Phyllostomus</taxon>
    </lineage>
</organism>
<accession>A0A833Z854</accession>
<reference evidence="2 3" key="1">
    <citation type="journal article" date="2020" name="Nature">
        <title>Six reference-quality genomes reveal evolution of bat adaptations.</title>
        <authorList>
            <person name="Jebb D."/>
            <person name="Huang Z."/>
            <person name="Pippel M."/>
            <person name="Hughes G.M."/>
            <person name="Lavrichenko K."/>
            <person name="Devanna P."/>
            <person name="Winkler S."/>
            <person name="Jermiin L.S."/>
            <person name="Skirmuntt E.C."/>
            <person name="Katzourakis A."/>
            <person name="Burkitt-Gray L."/>
            <person name="Ray D.A."/>
            <person name="Sullivan K.A.M."/>
            <person name="Roscito J.G."/>
            <person name="Kirilenko B.M."/>
            <person name="Davalos L.M."/>
            <person name="Corthals A.P."/>
            <person name="Power M.L."/>
            <person name="Jones G."/>
            <person name="Ransome R.D."/>
            <person name="Dechmann D.K.N."/>
            <person name="Locatelli A.G."/>
            <person name="Puechmaille S.J."/>
            <person name="Fedrigo O."/>
            <person name="Jarvis E.D."/>
            <person name="Hiller M."/>
            <person name="Vernes S.C."/>
            <person name="Myers E.W."/>
            <person name="Teeling E.C."/>
        </authorList>
    </citation>
    <scope>NUCLEOTIDE SEQUENCE [LARGE SCALE GENOMIC DNA]</scope>
    <source>
        <strain evidence="2">Bat1K_MPI-CBG_1</strain>
    </source>
</reference>
<protein>
    <submittedName>
        <fullName evidence="2">Uncharacterized protein</fullName>
    </submittedName>
</protein>
<name>A0A833Z854_9CHIR</name>
<gene>
    <name evidence="2" type="ORF">HJG60_012296</name>
</gene>
<dbReference type="AlphaFoldDB" id="A0A833Z854"/>
<sequence>MAPPCLCVAANAQGGSVRDRGEGSGVSCSRTSSLLASPRAHPVGQGDRLLVPDDSSLGGQNAKGEDGPRGRGDTGKKEPGGNTLPNLGRPEGNPLCLFSAPNNLFVASAMDPHSRIRLKPGVRDGMEVYHSPRTLYEFQVCVLVT</sequence>
<dbReference type="Proteomes" id="UP000664940">
    <property type="component" value="Unassembled WGS sequence"/>
</dbReference>
<evidence type="ECO:0000256" key="1">
    <source>
        <dbReference type="SAM" id="MobiDB-lite"/>
    </source>
</evidence>
<feature type="region of interest" description="Disordered" evidence="1">
    <location>
        <begin position="11"/>
        <end position="92"/>
    </location>
</feature>
<evidence type="ECO:0000313" key="2">
    <source>
        <dbReference type="EMBL" id="KAF6090957.1"/>
    </source>
</evidence>